<organism evidence="2 3">
    <name type="scientific">Gregarina niphandrodes</name>
    <name type="common">Septate eugregarine</name>
    <dbReference type="NCBI Taxonomy" id="110365"/>
    <lineage>
        <taxon>Eukaryota</taxon>
        <taxon>Sar</taxon>
        <taxon>Alveolata</taxon>
        <taxon>Apicomplexa</taxon>
        <taxon>Conoidasida</taxon>
        <taxon>Gregarinasina</taxon>
        <taxon>Eugregarinorida</taxon>
        <taxon>Gregarinidae</taxon>
        <taxon>Gregarina</taxon>
    </lineage>
</organism>
<dbReference type="GO" id="GO:0022857">
    <property type="term" value="F:transmembrane transporter activity"/>
    <property type="evidence" value="ECO:0007669"/>
    <property type="project" value="InterPro"/>
</dbReference>
<accession>A0A023AY10</accession>
<evidence type="ECO:0000313" key="2">
    <source>
        <dbReference type="EMBL" id="EZG43539.1"/>
    </source>
</evidence>
<feature type="transmembrane region" description="Helical" evidence="1">
    <location>
        <begin position="376"/>
        <end position="399"/>
    </location>
</feature>
<feature type="transmembrane region" description="Helical" evidence="1">
    <location>
        <begin position="138"/>
        <end position="158"/>
    </location>
</feature>
<feature type="transmembrane region" description="Helical" evidence="1">
    <location>
        <begin position="482"/>
        <end position="506"/>
    </location>
</feature>
<keyword evidence="1" id="KW-1133">Transmembrane helix</keyword>
<keyword evidence="1" id="KW-0812">Transmembrane</keyword>
<proteinExistence type="predicted"/>
<dbReference type="EMBL" id="AFNH02001254">
    <property type="protein sequence ID" value="EZG43539.1"/>
    <property type="molecule type" value="Genomic_DNA"/>
</dbReference>
<dbReference type="Pfam" id="PF07690">
    <property type="entry name" value="MFS_1"/>
    <property type="match status" value="1"/>
</dbReference>
<evidence type="ECO:0000313" key="3">
    <source>
        <dbReference type="Proteomes" id="UP000019763"/>
    </source>
</evidence>
<comment type="caution">
    <text evidence="2">The sequence shown here is derived from an EMBL/GenBank/DDBJ whole genome shotgun (WGS) entry which is preliminary data.</text>
</comment>
<sequence>MCDKHGIVPAAIPQLRALFNTSAFQEAAVQCICVLGTQVGVAIMAIRRVSFSKYTLILAITGITVIDIGTGYLLRYSQKLAGHQPGGGHLPGGGHQPEGFVGSLEQKLGPFLPDIFHHNDGLPHTGIKLGSLSTTLPYWLYGLRFLAGLIAAYPIHCIPRWINQSSAHSQAAAQQAKVQLAGVMGTVAGYVLVLVPPLLSFPPFRGHNFTVSFKLAGIICSIVALIGLVAVRQAEFPGSTAEFNEQITLDIQEEDHLMEGSFAGSILMAGSALVHPLYGRHGERPEAVMDHWYDSLLTSTPMYSKITTPYTQDEPSFLPLVPSTETGIGQQLKAAAGNLPFVCVNFAVWVNTSVSQALAFWIFTVYTTRLNISKPLALTGITSVFGVGTILGLSLASLLKFKDVETIRRDRVDPIRFRWIALLSGLTCTAGSVCAVTMGVNRGFVLSTLTMTLSVLFGSAVIPIAQATIASCLPSYLEDTAYGVYQTVFQSSWFFGPLLPVVIAWLCGGQAEVEGFRGVMLLPVLAFVACLVSYRHVAARATLKRNVKKEFQSEGVDDETLELSSHLNKTSLSSDTHARLLANQIEEAQTATQLSLVQP</sequence>
<feature type="transmembrane region" description="Helical" evidence="1">
    <location>
        <begin position="419"/>
        <end position="438"/>
    </location>
</feature>
<keyword evidence="3" id="KW-1185">Reference proteome</keyword>
<dbReference type="GeneID" id="22915766"/>
<evidence type="ECO:0000256" key="1">
    <source>
        <dbReference type="SAM" id="Phobius"/>
    </source>
</evidence>
<dbReference type="AlphaFoldDB" id="A0A023AY10"/>
<name>A0A023AY10_GRENI</name>
<feature type="transmembrane region" description="Helical" evidence="1">
    <location>
        <begin position="211"/>
        <end position="231"/>
    </location>
</feature>
<dbReference type="SUPFAM" id="SSF103473">
    <property type="entry name" value="MFS general substrate transporter"/>
    <property type="match status" value="1"/>
</dbReference>
<feature type="transmembrane region" description="Helical" evidence="1">
    <location>
        <begin position="178"/>
        <end position="199"/>
    </location>
</feature>
<dbReference type="RefSeq" id="XP_011133224.1">
    <property type="nucleotide sequence ID" value="XM_011134922.1"/>
</dbReference>
<protein>
    <submittedName>
        <fullName evidence="2">Major facilitator family transporter</fullName>
    </submittedName>
</protein>
<dbReference type="Proteomes" id="UP000019763">
    <property type="component" value="Unassembled WGS sequence"/>
</dbReference>
<keyword evidence="1" id="KW-0472">Membrane</keyword>
<feature type="transmembrane region" description="Helical" evidence="1">
    <location>
        <begin position="518"/>
        <end position="538"/>
    </location>
</feature>
<gene>
    <name evidence="2" type="ORF">GNI_167710</name>
</gene>
<dbReference type="Gene3D" id="1.20.1250.20">
    <property type="entry name" value="MFS general substrate transporter like domains"/>
    <property type="match status" value="1"/>
</dbReference>
<dbReference type="InterPro" id="IPR036259">
    <property type="entry name" value="MFS_trans_sf"/>
</dbReference>
<feature type="transmembrane region" description="Helical" evidence="1">
    <location>
        <begin position="444"/>
        <end position="470"/>
    </location>
</feature>
<feature type="transmembrane region" description="Helical" evidence="1">
    <location>
        <begin position="339"/>
        <end position="364"/>
    </location>
</feature>
<reference evidence="2" key="1">
    <citation type="submission" date="2013-12" db="EMBL/GenBank/DDBJ databases">
        <authorList>
            <person name="Omoto C.K."/>
            <person name="Sibley D."/>
            <person name="Venepally P."/>
            <person name="Hadjithomas M."/>
            <person name="Karamycheva S."/>
            <person name="Brunk B."/>
            <person name="Roos D."/>
            <person name="Caler E."/>
            <person name="Lorenzi H."/>
        </authorList>
    </citation>
    <scope>NUCLEOTIDE SEQUENCE</scope>
</reference>
<feature type="transmembrane region" description="Helical" evidence="1">
    <location>
        <begin position="54"/>
        <end position="74"/>
    </location>
</feature>
<dbReference type="InterPro" id="IPR011701">
    <property type="entry name" value="MFS"/>
</dbReference>
<dbReference type="VEuPathDB" id="CryptoDB:GNI_167710"/>